<comment type="caution">
    <text evidence="2">The sequence shown here is derived from an EMBL/GenBank/DDBJ whole genome shotgun (WGS) entry which is preliminary data.</text>
</comment>
<evidence type="ECO:0000256" key="1">
    <source>
        <dbReference type="SAM" id="SignalP"/>
    </source>
</evidence>
<evidence type="ECO:0008006" key="4">
    <source>
        <dbReference type="Google" id="ProtNLM"/>
    </source>
</evidence>
<sequence length="110" mass="12947">MKKIVFLIVFSLFSLFASEQVEVESVDCVILEDENSIICKYVQDRVDFEKKVTIQWIDPENELSRSREMLIPAGHGSVYDFRYIDGRKKGIWTFKVIDQDKAYEAKFELK</sequence>
<dbReference type="Proteomes" id="UP000290092">
    <property type="component" value="Unassembled WGS sequence"/>
</dbReference>
<feature type="signal peptide" evidence="1">
    <location>
        <begin position="1"/>
        <end position="17"/>
    </location>
</feature>
<dbReference type="EMBL" id="NXID01000029">
    <property type="protein sequence ID" value="RXK15454.1"/>
    <property type="molecule type" value="Genomic_DNA"/>
</dbReference>
<dbReference type="KEGG" id="amyt:AMYT_2178"/>
<keyword evidence="3" id="KW-1185">Reference proteome</keyword>
<proteinExistence type="predicted"/>
<evidence type="ECO:0000313" key="2">
    <source>
        <dbReference type="EMBL" id="RXK15454.1"/>
    </source>
</evidence>
<name>A0AAX2AH13_9BACT</name>
<gene>
    <name evidence="2" type="ORF">CP985_08805</name>
</gene>
<dbReference type="RefSeq" id="WP_114842552.1">
    <property type="nucleotide sequence ID" value="NZ_CP031219.1"/>
</dbReference>
<accession>A0AAX2AH13</accession>
<evidence type="ECO:0000313" key="3">
    <source>
        <dbReference type="Proteomes" id="UP000290092"/>
    </source>
</evidence>
<keyword evidence="1" id="KW-0732">Signal</keyword>
<feature type="chain" id="PRO_5043802404" description="DUF2914 domain-containing protein" evidence="1">
    <location>
        <begin position="18"/>
        <end position="110"/>
    </location>
</feature>
<reference evidence="2 3" key="1">
    <citation type="submission" date="2017-09" db="EMBL/GenBank/DDBJ databases">
        <title>Genomics of the genus Arcobacter.</title>
        <authorList>
            <person name="Perez-Cataluna A."/>
            <person name="Figueras M.J."/>
            <person name="Salas-Masso N."/>
        </authorList>
    </citation>
    <scope>NUCLEOTIDE SEQUENCE [LARGE SCALE GENOMIC DNA]</scope>
    <source>
        <strain evidence="2 3">CECT 7386</strain>
    </source>
</reference>
<protein>
    <recommendedName>
        <fullName evidence="4">DUF2914 domain-containing protein</fullName>
    </recommendedName>
</protein>
<dbReference type="AlphaFoldDB" id="A0AAX2AH13"/>
<organism evidence="2 3">
    <name type="scientific">Malaciobacter mytili LMG 24559</name>
    <dbReference type="NCBI Taxonomy" id="1032238"/>
    <lineage>
        <taxon>Bacteria</taxon>
        <taxon>Pseudomonadati</taxon>
        <taxon>Campylobacterota</taxon>
        <taxon>Epsilonproteobacteria</taxon>
        <taxon>Campylobacterales</taxon>
        <taxon>Arcobacteraceae</taxon>
        <taxon>Malaciobacter</taxon>
    </lineage>
</organism>